<accession>A0ABU9ZAV6</accession>
<reference evidence="1 2" key="1">
    <citation type="journal article" date="2023" name="PLoS ONE">
        <title>Complete genome assembly of Hawai'i environmental nontuberculous mycobacteria reveals unexpected co-isolation with methylobacteria.</title>
        <authorList>
            <person name="Hendrix J."/>
            <person name="Epperson L.E."/>
            <person name="Tong E.I."/>
            <person name="Chan Y.L."/>
            <person name="Hasan N.A."/>
            <person name="Dawrs S.N."/>
            <person name="Norton G.J."/>
            <person name="Virdi R."/>
            <person name="Crooks J.L."/>
            <person name="Chan E.D."/>
            <person name="Honda J.R."/>
            <person name="Strong M."/>
        </authorList>
    </citation>
    <scope>NUCLEOTIDE SEQUENCE [LARGE SCALE GENOMIC DNA]</scope>
    <source>
        <strain evidence="1 2">NJH_HI01</strain>
    </source>
</reference>
<sequence>MALVYKICPRDLWREAEALGRFTGAPVDHADGFIHFSTADQVAETAARHFAGQEDLLLVAVEADALGPALRFEPSRGGALFPHLYADLPLSAVRSVAVLHLGPDGRHVFPAEVPQA</sequence>
<dbReference type="PANTHER" id="PTHR34129">
    <property type="entry name" value="BLR1139 PROTEIN"/>
    <property type="match status" value="1"/>
</dbReference>
<organism evidence="1 2">
    <name type="scientific">Methylorubrum rhodesianum</name>
    <dbReference type="NCBI Taxonomy" id="29427"/>
    <lineage>
        <taxon>Bacteria</taxon>
        <taxon>Pseudomonadati</taxon>
        <taxon>Pseudomonadota</taxon>
        <taxon>Alphaproteobacteria</taxon>
        <taxon>Hyphomicrobiales</taxon>
        <taxon>Methylobacteriaceae</taxon>
        <taxon>Methylorubrum</taxon>
    </lineage>
</organism>
<gene>
    <name evidence="1" type="ORF">PUR21_12960</name>
</gene>
<evidence type="ECO:0000313" key="2">
    <source>
        <dbReference type="Proteomes" id="UP001404845"/>
    </source>
</evidence>
<keyword evidence="2" id="KW-1185">Reference proteome</keyword>
<dbReference type="InterPro" id="IPR009297">
    <property type="entry name" value="DUF952"/>
</dbReference>
<dbReference type="SUPFAM" id="SSF56399">
    <property type="entry name" value="ADP-ribosylation"/>
    <property type="match status" value="1"/>
</dbReference>
<protein>
    <submittedName>
        <fullName evidence="1">DUF952 domain-containing protein</fullName>
    </submittedName>
</protein>
<name>A0ABU9ZAV6_9HYPH</name>
<dbReference type="Pfam" id="PF06108">
    <property type="entry name" value="DUF952"/>
    <property type="match status" value="1"/>
</dbReference>
<dbReference type="Proteomes" id="UP001404845">
    <property type="component" value="Unassembled WGS sequence"/>
</dbReference>
<comment type="caution">
    <text evidence="1">The sequence shown here is derived from an EMBL/GenBank/DDBJ whole genome shotgun (WGS) entry which is preliminary data.</text>
</comment>
<dbReference type="EMBL" id="JAQYXL010000001">
    <property type="protein sequence ID" value="MEN3228532.1"/>
    <property type="molecule type" value="Genomic_DNA"/>
</dbReference>
<dbReference type="PANTHER" id="PTHR34129:SF1">
    <property type="entry name" value="DUF952 DOMAIN-CONTAINING PROTEIN"/>
    <property type="match status" value="1"/>
</dbReference>
<dbReference type="Gene3D" id="3.20.170.20">
    <property type="entry name" value="Protein of unknown function DUF952"/>
    <property type="match status" value="1"/>
</dbReference>
<proteinExistence type="predicted"/>
<dbReference type="RefSeq" id="WP_183669902.1">
    <property type="nucleotide sequence ID" value="NZ_JACHOS010000018.1"/>
</dbReference>
<evidence type="ECO:0000313" key="1">
    <source>
        <dbReference type="EMBL" id="MEN3228532.1"/>
    </source>
</evidence>